<dbReference type="Proteomes" id="UP000005388">
    <property type="component" value="Unassembled WGS sequence"/>
</dbReference>
<reference evidence="1 2" key="1">
    <citation type="journal article" date="2014" name="Int. J. Syst. Evol. Microbiol.">
        <title>Phylogenomics and the dynamic genome evolution of the genus Streptococcus.</title>
        <authorList>
            <consortium name="The Broad Institute Genome Sequencing Platform"/>
            <person name="Richards V.P."/>
            <person name="Palmer S.R."/>
            <person name="Pavinski Bitar P.D."/>
            <person name="Qin X."/>
            <person name="Weinstock G.M."/>
            <person name="Highlander S.K."/>
            <person name="Town C.D."/>
            <person name="Burne R.A."/>
            <person name="Stanhope M.J."/>
        </authorList>
    </citation>
    <scope>NUCLEOTIDE SEQUENCE [LARGE SCALE GENOMIC DNA]</scope>
    <source>
        <strain evidence="1 2">2285-97</strain>
    </source>
</reference>
<evidence type="ECO:0000313" key="2">
    <source>
        <dbReference type="Proteomes" id="UP000005388"/>
    </source>
</evidence>
<accession>G5KD88</accession>
<name>G5KD88_9STRE</name>
<dbReference type="Gene3D" id="2.160.20.10">
    <property type="entry name" value="Single-stranded right-handed beta-helix, Pectin lyase-like"/>
    <property type="match status" value="1"/>
</dbReference>
<organism evidence="1 2">
    <name type="scientific">Streptococcus urinalis 2285-97</name>
    <dbReference type="NCBI Taxonomy" id="764291"/>
    <lineage>
        <taxon>Bacteria</taxon>
        <taxon>Bacillati</taxon>
        <taxon>Bacillota</taxon>
        <taxon>Bacilli</taxon>
        <taxon>Lactobacillales</taxon>
        <taxon>Streptococcaceae</taxon>
        <taxon>Streptococcus</taxon>
    </lineage>
</organism>
<dbReference type="SUPFAM" id="SSF51126">
    <property type="entry name" value="Pectin lyase-like"/>
    <property type="match status" value="1"/>
</dbReference>
<dbReference type="STRING" id="764291.STRUR_0608"/>
<dbReference type="Pfam" id="PF08481">
    <property type="entry name" value="GBS_Bsp-like"/>
    <property type="match status" value="4"/>
</dbReference>
<dbReference type="EMBL" id="AEUZ02000001">
    <property type="protein sequence ID" value="EHJ57440.1"/>
    <property type="molecule type" value="Genomic_DNA"/>
</dbReference>
<dbReference type="InterPro" id="IPR013688">
    <property type="entry name" value="GBS_Bsp-like"/>
</dbReference>
<proteinExistence type="predicted"/>
<dbReference type="InterPro" id="IPR011050">
    <property type="entry name" value="Pectin_lyase_fold/virulence"/>
</dbReference>
<evidence type="ECO:0000313" key="1">
    <source>
        <dbReference type="EMBL" id="EHJ57440.1"/>
    </source>
</evidence>
<gene>
    <name evidence="1" type="ORF">STRUR_0608</name>
</gene>
<comment type="caution">
    <text evidence="1">The sequence shown here is derived from an EMBL/GenBank/DDBJ whole genome shotgun (WGS) entry which is preliminary data.</text>
</comment>
<dbReference type="eggNOG" id="COG0739">
    <property type="taxonomic scope" value="Bacteria"/>
</dbReference>
<dbReference type="InterPro" id="IPR012334">
    <property type="entry name" value="Pectin_lyas_fold"/>
</dbReference>
<sequence>MFAVWTENKGQDDLRWYKAVNNTFTVDLTKEHKEYGKYNIHTYVHEQGKTIYSNALTYNVEKKVPSLTVSKVSDERYHIVVENVGKEITTLSLPIWSQANNQDDLKWIKAIKNSDDTYSADLNLADHHYETGLYNIHVYGDSSITSQLEGLTSTTINVPALDVKTSLTLVDGSTIKVDVTNLPSYIKSIVLPTWTENAGQDDLIWEHTSLSPYGFSGNILLSNHKYETGLYHIHVYANTVDGQLLAISANTFTIPTPKISARIDSVGNNNYQVTVTDVPNYLTSISMPVWSDKNGQDDLVWHKTTKSASDTYIGLFNLSQHKDNIGNYHIAIYGTTPDGSLKGLTTIIYDVKDIDLDKQAKYNIGQLVEIQSYATNESNGYQLVNHQQWIGTIQEVNKNTNNAIGGWEYKVSYANGEHNDHVLEQDLRYVFNVDLKQANDRVANNRAIQAAFDYAKQNKDITLYLPAGSFTIGSSISEATLSAINNGDYVLLSSDTKLRGNDKGTTLIVDGTMLWFGLPTGSNGSDGVHNLTLTNMNIRAKDMINGNYFMVMFDHGNNIRITNNSFTMVQTMSRHIFDLEGVQNITFENNKFVGYAHNLLSVTSTAGHDLHDFYAEAIQLDLANNKGGWDAQMIKKIDEKDYMAFNSKEVISSNVSILNNQFIPYFSNGQLIAYSTTVGQHSSQVGNVKIVGNRFEKTLSSRYNDSSWVMKPIHYVNASGYGADVRNNVII</sequence>
<dbReference type="AlphaFoldDB" id="G5KD88"/>
<protein>
    <submittedName>
        <fullName evidence="1">GBS Bsp-like repeat protein</fullName>
    </submittedName>
</protein>
<keyword evidence="2" id="KW-1185">Reference proteome</keyword>
<dbReference type="eggNOG" id="COG1705">
    <property type="taxonomic scope" value="Bacteria"/>
</dbReference>
<dbReference type="Gene3D" id="2.60.40.3760">
    <property type="match status" value="4"/>
</dbReference>